<keyword evidence="2" id="KW-1185">Reference proteome</keyword>
<sequence>MGAAFGGAAASSAGGSAVPSAGGSVAPSLDSAFGAARARAPSSAAMASYANENSAAEAGSAHPDEGKIIKKKVCMDGQWFPVNLLMDHMVNKGHRHGAAFAALAKKEQADILAGRRTLDLDGPLPAGCAKRQWMGSQSGGCDVCCVVRIKTSDDAPGLDLTTCPRCKYAACANCRAPDTTCYCKDSNFGVAYGTDRKPWETGYW</sequence>
<evidence type="ECO:0000313" key="2">
    <source>
        <dbReference type="Proteomes" id="UP001363151"/>
    </source>
</evidence>
<reference evidence="1 2" key="1">
    <citation type="submission" date="2024-03" db="EMBL/GenBank/DDBJ databases">
        <title>Aureococcus anophagefferens CCMP1851 and Kratosvirus quantuckense: Draft genome of a second virus-susceptible host strain in the model system.</title>
        <authorList>
            <person name="Chase E."/>
            <person name="Truchon A.R."/>
            <person name="Schepens W."/>
            <person name="Wilhelm S.W."/>
        </authorList>
    </citation>
    <scope>NUCLEOTIDE SEQUENCE [LARGE SCALE GENOMIC DNA]</scope>
    <source>
        <strain evidence="1 2">CCMP1851</strain>
    </source>
</reference>
<proteinExistence type="predicted"/>
<accession>A0ABR1FXE8</accession>
<evidence type="ECO:0000313" key="1">
    <source>
        <dbReference type="EMBL" id="KAK7240621.1"/>
    </source>
</evidence>
<comment type="caution">
    <text evidence="1">The sequence shown here is derived from an EMBL/GenBank/DDBJ whole genome shotgun (WGS) entry which is preliminary data.</text>
</comment>
<dbReference type="Proteomes" id="UP001363151">
    <property type="component" value="Unassembled WGS sequence"/>
</dbReference>
<name>A0ABR1FXE8_AURAN</name>
<gene>
    <name evidence="1" type="ORF">SO694_00057271</name>
</gene>
<organism evidence="1 2">
    <name type="scientific">Aureococcus anophagefferens</name>
    <name type="common">Harmful bloom alga</name>
    <dbReference type="NCBI Taxonomy" id="44056"/>
    <lineage>
        <taxon>Eukaryota</taxon>
        <taxon>Sar</taxon>
        <taxon>Stramenopiles</taxon>
        <taxon>Ochrophyta</taxon>
        <taxon>Pelagophyceae</taxon>
        <taxon>Pelagomonadales</taxon>
        <taxon>Pelagomonadaceae</taxon>
        <taxon>Aureococcus</taxon>
    </lineage>
</organism>
<dbReference type="EMBL" id="JBBJCI010000210">
    <property type="protein sequence ID" value="KAK7240621.1"/>
    <property type="molecule type" value="Genomic_DNA"/>
</dbReference>
<protein>
    <submittedName>
        <fullName evidence="1">Uncharacterized protein</fullName>
    </submittedName>
</protein>